<evidence type="ECO:0000313" key="2">
    <source>
        <dbReference type="Proteomes" id="UP000010931"/>
    </source>
</evidence>
<proteinExistence type="predicted"/>
<comment type="caution">
    <text evidence="1">The sequence shown here is derived from an EMBL/GenBank/DDBJ whole genome shotgun (WGS) entry which is preliminary data.</text>
</comment>
<sequence>MTTAHALLQQLRKISHPLLLPRPDHFIRFTRLNDEDDEDDEELDLGQMREVIFPIDSLRGHT</sequence>
<protein>
    <submittedName>
        <fullName evidence="1">Uncharacterized protein</fullName>
    </submittedName>
</protein>
<dbReference type="AlphaFoldDB" id="L7F622"/>
<dbReference type="Proteomes" id="UP000010931">
    <property type="component" value="Unassembled WGS sequence"/>
</dbReference>
<gene>
    <name evidence="1" type="ORF">STRTUCAR8_01065</name>
</gene>
<name>L7F622_STRT8</name>
<evidence type="ECO:0000313" key="1">
    <source>
        <dbReference type="EMBL" id="ELP66564.1"/>
    </source>
</evidence>
<dbReference type="EMBL" id="AEJB01000343">
    <property type="protein sequence ID" value="ELP66564.1"/>
    <property type="molecule type" value="Genomic_DNA"/>
</dbReference>
<keyword evidence="2" id="KW-1185">Reference proteome</keyword>
<reference evidence="1 2" key="1">
    <citation type="journal article" date="2011" name="Plasmid">
        <title>Streptomyces turgidiscabies Car8 contains a modular pathogenicity island that shares virulence genes with other actinobacterial plant pathogens.</title>
        <authorList>
            <person name="Huguet-Tapia J.C."/>
            <person name="Badger J.H."/>
            <person name="Loria R."/>
            <person name="Pettis G.S."/>
        </authorList>
    </citation>
    <scope>NUCLEOTIDE SEQUENCE [LARGE SCALE GENOMIC DNA]</scope>
    <source>
        <strain evidence="1 2">Car8</strain>
    </source>
</reference>
<organism evidence="1 2">
    <name type="scientific">Streptomyces turgidiscabies (strain Car8)</name>
    <dbReference type="NCBI Taxonomy" id="698760"/>
    <lineage>
        <taxon>Bacteria</taxon>
        <taxon>Bacillati</taxon>
        <taxon>Actinomycetota</taxon>
        <taxon>Actinomycetes</taxon>
        <taxon>Kitasatosporales</taxon>
        <taxon>Streptomycetaceae</taxon>
        <taxon>Streptomyces</taxon>
    </lineage>
</organism>
<accession>L7F622</accession>